<protein>
    <recommendedName>
        <fullName evidence="3">23 kDa jasmonate-induced protein-like</fullName>
    </recommendedName>
</protein>
<dbReference type="EMBL" id="JAEACU010000004">
    <property type="protein sequence ID" value="KAH7533578.1"/>
    <property type="molecule type" value="Genomic_DNA"/>
</dbReference>
<dbReference type="Pfam" id="PF21230">
    <property type="entry name" value="Nakanori"/>
    <property type="match status" value="1"/>
</dbReference>
<sequence length="207" mass="22978">MAPNVFGDPITDETLKALPEYAIKETITSEDTAQVALNRKLPIPDIPVNVLGYINNATRHTLKLVYDHDWSGHVDESLSYPQKIENGQWGSFLHIGDYPPGLFVRQSTAAVVYYANNGRIGGFCKLLFAWHSGGFIGQNKPVGCLYCFEEPQSVEHNWEAIREKLNNSDQEQTERTPYGFKATVTISPGNTPALIATITLDLPLENA</sequence>
<reference evidence="1" key="1">
    <citation type="journal article" date="2021" name="Front. Plant Sci.">
        <title>Chromosome-Scale Genome Assembly for Chinese Sour Jujube and Insights Into Its Genome Evolution and Domestication Signature.</title>
        <authorList>
            <person name="Shen L.-Y."/>
            <person name="Luo H."/>
            <person name="Wang X.-L."/>
            <person name="Wang X.-M."/>
            <person name="Qiu X.-J."/>
            <person name="Liu H."/>
            <person name="Zhou S.-S."/>
            <person name="Jia K.-H."/>
            <person name="Nie S."/>
            <person name="Bao Y.-T."/>
            <person name="Zhang R.-G."/>
            <person name="Yun Q.-Z."/>
            <person name="Chai Y.-H."/>
            <person name="Lu J.-Y."/>
            <person name="Li Y."/>
            <person name="Zhao S.-W."/>
            <person name="Mao J.-F."/>
            <person name="Jia S.-G."/>
            <person name="Mao Y.-M."/>
        </authorList>
    </citation>
    <scope>NUCLEOTIDE SEQUENCE</scope>
    <source>
        <strain evidence="1">AT0</strain>
        <tissue evidence="1">Leaf</tissue>
    </source>
</reference>
<name>A0A978VKF9_ZIZJJ</name>
<dbReference type="AlphaFoldDB" id="A0A978VKF9"/>
<accession>A0A978VKF9</accession>
<organism evidence="1 2">
    <name type="scientific">Ziziphus jujuba var. spinosa</name>
    <dbReference type="NCBI Taxonomy" id="714518"/>
    <lineage>
        <taxon>Eukaryota</taxon>
        <taxon>Viridiplantae</taxon>
        <taxon>Streptophyta</taxon>
        <taxon>Embryophyta</taxon>
        <taxon>Tracheophyta</taxon>
        <taxon>Spermatophyta</taxon>
        <taxon>Magnoliopsida</taxon>
        <taxon>eudicotyledons</taxon>
        <taxon>Gunneridae</taxon>
        <taxon>Pentapetalae</taxon>
        <taxon>rosids</taxon>
        <taxon>fabids</taxon>
        <taxon>Rosales</taxon>
        <taxon>Rhamnaceae</taxon>
        <taxon>Paliureae</taxon>
        <taxon>Ziziphus</taxon>
    </lineage>
</organism>
<dbReference type="InterPro" id="IPR049065">
    <property type="entry name" value="Nakanori"/>
</dbReference>
<dbReference type="Proteomes" id="UP000813462">
    <property type="component" value="Unassembled WGS sequence"/>
</dbReference>
<proteinExistence type="predicted"/>
<evidence type="ECO:0000313" key="1">
    <source>
        <dbReference type="EMBL" id="KAH7533578.1"/>
    </source>
</evidence>
<dbReference type="PANTHER" id="PTHR36482">
    <property type="entry name" value="OSJNBA0024J22.15 PROTEIN"/>
    <property type="match status" value="1"/>
</dbReference>
<comment type="caution">
    <text evidence="1">The sequence shown here is derived from an EMBL/GenBank/DDBJ whole genome shotgun (WGS) entry which is preliminary data.</text>
</comment>
<evidence type="ECO:0008006" key="3">
    <source>
        <dbReference type="Google" id="ProtNLM"/>
    </source>
</evidence>
<dbReference type="InterPro" id="IPR053085">
    <property type="entry name" value="Jasmonate-induced_protein"/>
</dbReference>
<gene>
    <name evidence="1" type="ORF">FEM48_Zijuj04G0146200</name>
</gene>
<dbReference type="PANTHER" id="PTHR36482:SF5">
    <property type="entry name" value="23 KDA JASMONATE-INDUCED PROTEIN-LIKE"/>
    <property type="match status" value="1"/>
</dbReference>
<evidence type="ECO:0000313" key="2">
    <source>
        <dbReference type="Proteomes" id="UP000813462"/>
    </source>
</evidence>